<keyword evidence="6 13" id="KW-0808">Transferase</keyword>
<dbReference type="EMBL" id="JAKWBI020000058">
    <property type="protein sequence ID" value="KAJ2904243.1"/>
    <property type="molecule type" value="Genomic_DNA"/>
</dbReference>
<dbReference type="FunFam" id="3.40.720.10:FF:000045">
    <property type="entry name" value="GPI ethanolamine phosphate transferase 2"/>
    <property type="match status" value="1"/>
</dbReference>
<evidence type="ECO:0000256" key="10">
    <source>
        <dbReference type="ARBA" id="ARBA00023136"/>
    </source>
</evidence>
<evidence type="ECO:0000256" key="3">
    <source>
        <dbReference type="ARBA" id="ARBA00005315"/>
    </source>
</evidence>
<comment type="function">
    <text evidence="12 13">Ethanolamine phosphate transferase involved in glycosylphosphatidylinositol-anchor biosynthesis. Transfers ethanolamine phosphate to the GPI second mannose.</text>
</comment>
<feature type="compositionally biased region" description="Acidic residues" evidence="14">
    <location>
        <begin position="893"/>
        <end position="906"/>
    </location>
</feature>
<dbReference type="GO" id="GO:0005789">
    <property type="term" value="C:endoplasmic reticulum membrane"/>
    <property type="evidence" value="ECO:0007669"/>
    <property type="project" value="UniProtKB-SubCell"/>
</dbReference>
<sequence length="1001" mass="110149">MSTYKSTGRITAGLLILANVLIPVSILIFATGFFPYKPVLPGLAKFEDYQDDTWKQTAADSAGDSNEIEVKGPSGKFDMVVFMVVDALRSDFVFMEGMGFEYTHQLIRQGSAMPFTAHATSPTITMPRIKAITTGGIPSFLDVILNFDEADTSSSLASQDTWLAQMRAREGDGKLLLYGDDTWLKLFPGMFDRYDGTSSFFVSDFTEVDNNVTRHIAGELQNNDWNTMVLHYLGLDHIGHKTGPRSPHMLPKQREMDAIVREIYEAIETQEHLKNTLLVLCGDHGMNDAGNHGASSPGETSPALVFISPKFKSIAPPATEPSIPACKRCGVGGEGRLCPMRYREDFQYYDTVEQSDLVPTLAALLGVPVPKNNLGAFIGAFLPLWEWKEERTQILMRNALQIRGIVEAGFPGLGEGFEVRNGECDEDGERLGDVERLACHWHAWVAKGRVAGEGDEVYEEWVGDVSRWLLDAQTLMTSMASNYNMTRLYQGIGLVVVAIISSGTAFHISRRISEPQSSTIPFVLTTAAYGTMMFASSYVEEEHHFWYSASTLYVAYLGSKSIAATSPSSPRCKKYFECGKLAGALLAMRVLRGWNQTGQKWAGEPDLVKRFVLPYPAVLWALVFGTYATVWWNLTSNMAIMLKSKILACMWTIVVVPVAIVFKVSFTGEDAPELLGGEGTAVKKGLDLILNVGRGHDGKVGLGLVQKAQLTFVAVGFLAFFAMHGVLSEVVPRRRVWGLRAAMDLWDLVFLMQTRTGNLPLLVLARGLGTYLSSLGLGAGWAGATKGLGRLEWTLAMGIMMQYASFFAMGGSNAISSVDLSSAYNGVARYSIVSVGILTYLGNWAGSVWWSLRCVMGLLERRWVGEYVVETEWLREMEREVLDAEKKAKAQAEEEAEEQGEMEGECAEQKKSKPAVPRKAPPADLTADVEPLLFTTHAAQLTVFTACSLAAVMMACTVLRTHLFIWTVFSPKYLYSMVWCLGQHLVVNLGLGGGLWWVGSA</sequence>
<protein>
    <recommendedName>
        <fullName evidence="4 13">GPI ethanolamine phosphate transferase 2</fullName>
    </recommendedName>
</protein>
<feature type="transmembrane region" description="Helical" evidence="13">
    <location>
        <begin position="761"/>
        <end position="781"/>
    </location>
</feature>
<gene>
    <name evidence="16" type="ORF">MKZ38_008454</name>
</gene>
<keyword evidence="7 13" id="KW-0812">Transmembrane</keyword>
<feature type="transmembrane region" description="Helical" evidence="13">
    <location>
        <begin position="646"/>
        <end position="666"/>
    </location>
</feature>
<dbReference type="InterPro" id="IPR039527">
    <property type="entry name" value="PIGG/GPI7"/>
</dbReference>
<dbReference type="SUPFAM" id="SSF53649">
    <property type="entry name" value="Alkaline phosphatase-like"/>
    <property type="match status" value="1"/>
</dbReference>
<dbReference type="Proteomes" id="UP001201980">
    <property type="component" value="Unassembled WGS sequence"/>
</dbReference>
<name>A0AAD5WV45_9PEZI</name>
<dbReference type="Pfam" id="PF01663">
    <property type="entry name" value="Phosphodiest"/>
    <property type="match status" value="1"/>
</dbReference>
<evidence type="ECO:0000256" key="7">
    <source>
        <dbReference type="ARBA" id="ARBA00022692"/>
    </source>
</evidence>
<keyword evidence="17" id="KW-1185">Reference proteome</keyword>
<keyword evidence="8 13" id="KW-0256">Endoplasmic reticulum</keyword>
<evidence type="ECO:0000256" key="5">
    <source>
        <dbReference type="ARBA" id="ARBA00022502"/>
    </source>
</evidence>
<evidence type="ECO:0000256" key="4">
    <source>
        <dbReference type="ARBA" id="ARBA00020830"/>
    </source>
</evidence>
<evidence type="ECO:0000259" key="15">
    <source>
        <dbReference type="Pfam" id="PF19316"/>
    </source>
</evidence>
<dbReference type="InterPro" id="IPR017850">
    <property type="entry name" value="Alkaline_phosphatase_core_sf"/>
</dbReference>
<dbReference type="CDD" id="cd16024">
    <property type="entry name" value="GPI_EPT_2"/>
    <property type="match status" value="1"/>
</dbReference>
<feature type="transmembrane region" description="Helical" evidence="13">
    <location>
        <begin position="520"/>
        <end position="539"/>
    </location>
</feature>
<evidence type="ECO:0000256" key="14">
    <source>
        <dbReference type="SAM" id="MobiDB-lite"/>
    </source>
</evidence>
<dbReference type="Gene3D" id="3.40.720.10">
    <property type="entry name" value="Alkaline Phosphatase, subunit A"/>
    <property type="match status" value="1"/>
</dbReference>
<feature type="transmembrane region" description="Helical" evidence="13">
    <location>
        <begin position="12"/>
        <end position="36"/>
    </location>
</feature>
<keyword evidence="11" id="KW-0325">Glycoprotein</keyword>
<dbReference type="GO" id="GO:0006506">
    <property type="term" value="P:GPI anchor biosynthetic process"/>
    <property type="evidence" value="ECO:0007669"/>
    <property type="project" value="UniProtKB-KW"/>
</dbReference>
<dbReference type="AlphaFoldDB" id="A0AAD5WV45"/>
<dbReference type="Pfam" id="PF19316">
    <property type="entry name" value="PIGO_PIGG"/>
    <property type="match status" value="1"/>
</dbReference>
<evidence type="ECO:0000256" key="13">
    <source>
        <dbReference type="RuleBase" id="RU367106"/>
    </source>
</evidence>
<proteinExistence type="inferred from homology"/>
<evidence type="ECO:0000256" key="2">
    <source>
        <dbReference type="ARBA" id="ARBA00004687"/>
    </source>
</evidence>
<comment type="pathway">
    <text evidence="2 13">Glycolipid biosynthesis; glycosylphosphatidylinositol-anchor biosynthesis.</text>
</comment>
<keyword evidence="10 13" id="KW-0472">Membrane</keyword>
<evidence type="ECO:0000313" key="16">
    <source>
        <dbReference type="EMBL" id="KAJ2904243.1"/>
    </source>
</evidence>
<feature type="domain" description="GPI ethanolamine phosphate transferase 2 C-terminal" evidence="15">
    <location>
        <begin position="480"/>
        <end position="1000"/>
    </location>
</feature>
<evidence type="ECO:0000256" key="6">
    <source>
        <dbReference type="ARBA" id="ARBA00022679"/>
    </source>
</evidence>
<evidence type="ECO:0000256" key="1">
    <source>
        <dbReference type="ARBA" id="ARBA00004477"/>
    </source>
</evidence>
<evidence type="ECO:0000256" key="11">
    <source>
        <dbReference type="ARBA" id="ARBA00023180"/>
    </source>
</evidence>
<dbReference type="InterPro" id="IPR037674">
    <property type="entry name" value="PIG-G_N"/>
</dbReference>
<reference evidence="16" key="1">
    <citation type="submission" date="2022-07" db="EMBL/GenBank/DDBJ databases">
        <title>Draft genome sequence of Zalerion maritima ATCC 34329, a (micro)plastics degrading marine fungus.</title>
        <authorList>
            <person name="Paco A."/>
            <person name="Goncalves M.F.M."/>
            <person name="Rocha-Santos T.A.P."/>
            <person name="Alves A."/>
        </authorList>
    </citation>
    <scope>NUCLEOTIDE SEQUENCE</scope>
    <source>
        <strain evidence="16">ATCC 34329</strain>
    </source>
</reference>
<feature type="transmembrane region" description="Helical" evidence="13">
    <location>
        <begin position="973"/>
        <end position="998"/>
    </location>
</feature>
<feature type="transmembrane region" description="Helical" evidence="13">
    <location>
        <begin position="793"/>
        <end position="815"/>
    </location>
</feature>
<evidence type="ECO:0000256" key="8">
    <source>
        <dbReference type="ARBA" id="ARBA00022824"/>
    </source>
</evidence>
<feature type="transmembrane region" description="Helical" evidence="13">
    <location>
        <begin position="938"/>
        <end position="961"/>
    </location>
</feature>
<dbReference type="PANTHER" id="PTHR23072:SF0">
    <property type="entry name" value="GPI ETHANOLAMINE PHOSPHATE TRANSFERASE 2"/>
    <property type="match status" value="1"/>
</dbReference>
<organism evidence="16 17">
    <name type="scientific">Zalerion maritima</name>
    <dbReference type="NCBI Taxonomy" id="339359"/>
    <lineage>
        <taxon>Eukaryota</taxon>
        <taxon>Fungi</taxon>
        <taxon>Dikarya</taxon>
        <taxon>Ascomycota</taxon>
        <taxon>Pezizomycotina</taxon>
        <taxon>Sordariomycetes</taxon>
        <taxon>Lulworthiomycetidae</taxon>
        <taxon>Lulworthiales</taxon>
        <taxon>Lulworthiaceae</taxon>
        <taxon>Zalerion</taxon>
    </lineage>
</organism>
<comment type="subcellular location">
    <subcellularLocation>
        <location evidence="1 13">Endoplasmic reticulum membrane</location>
        <topology evidence="1 13">Multi-pass membrane protein</topology>
    </subcellularLocation>
</comment>
<keyword evidence="9 13" id="KW-1133">Transmembrane helix</keyword>
<feature type="transmembrane region" description="Helical" evidence="13">
    <location>
        <begin position="612"/>
        <end position="634"/>
    </location>
</feature>
<keyword evidence="5 13" id="KW-0337">GPI-anchor biosynthesis</keyword>
<comment type="caution">
    <text evidence="16">The sequence shown here is derived from an EMBL/GenBank/DDBJ whole genome shotgun (WGS) entry which is preliminary data.</text>
</comment>
<feature type="transmembrane region" description="Helical" evidence="13">
    <location>
        <begin position="827"/>
        <end position="852"/>
    </location>
</feature>
<evidence type="ECO:0000256" key="12">
    <source>
        <dbReference type="ARBA" id="ARBA00056729"/>
    </source>
</evidence>
<feature type="transmembrane region" description="Helical" evidence="13">
    <location>
        <begin position="708"/>
        <end position="727"/>
    </location>
</feature>
<evidence type="ECO:0000313" key="17">
    <source>
        <dbReference type="Proteomes" id="UP001201980"/>
    </source>
</evidence>
<comment type="similarity">
    <text evidence="3 13">Belongs to the PIGG/PIGN/PIGO family. PIGG subfamily.</text>
</comment>
<evidence type="ECO:0000256" key="9">
    <source>
        <dbReference type="ARBA" id="ARBA00022989"/>
    </source>
</evidence>
<dbReference type="GO" id="GO:0051267">
    <property type="term" value="F:CP2 mannose-ethanolamine phosphotransferase activity"/>
    <property type="evidence" value="ECO:0007669"/>
    <property type="project" value="TreeGrafter"/>
</dbReference>
<dbReference type="InterPro" id="IPR045687">
    <property type="entry name" value="PIGG/GPI7_C"/>
</dbReference>
<dbReference type="PANTHER" id="PTHR23072">
    <property type="entry name" value="PHOSPHATIDYLINOSITOL GLYCAN-RELATED"/>
    <property type="match status" value="1"/>
</dbReference>
<feature type="region of interest" description="Disordered" evidence="14">
    <location>
        <begin position="888"/>
        <end position="923"/>
    </location>
</feature>
<feature type="transmembrane region" description="Helical" evidence="13">
    <location>
        <begin position="488"/>
        <end position="508"/>
    </location>
</feature>
<accession>A0AAD5WV45</accession>
<dbReference type="InterPro" id="IPR002591">
    <property type="entry name" value="Phosphodiest/P_Trfase"/>
</dbReference>